<accession>A0A1J5YM31</accession>
<protein>
    <submittedName>
        <fullName evidence="1">Heat-shock protein</fullName>
    </submittedName>
</protein>
<organism evidence="1 2">
    <name type="scientific">Corynebacterium diphtheriae</name>
    <dbReference type="NCBI Taxonomy" id="1717"/>
    <lineage>
        <taxon>Bacteria</taxon>
        <taxon>Bacillati</taxon>
        <taxon>Actinomycetota</taxon>
        <taxon>Actinomycetes</taxon>
        <taxon>Mycobacteriales</taxon>
        <taxon>Corynebacteriaceae</taxon>
        <taxon>Corynebacterium</taxon>
    </lineage>
</organism>
<reference evidence="1 2" key="1">
    <citation type="submission" date="2020-02" db="EMBL/GenBank/DDBJ databases">
        <authorList>
            <person name="Brisse S."/>
        </authorList>
    </citation>
    <scope>NUCLEOTIDE SEQUENCE [LARGE SCALE GENOMIC DNA]</scope>
    <source>
        <strain evidence="1">CIP107547</strain>
    </source>
</reference>
<dbReference type="EMBL" id="CADDAV010000031">
    <property type="protein sequence ID" value="CAB0621724.1"/>
    <property type="molecule type" value="Genomic_DNA"/>
</dbReference>
<sequence>MVIFDPLSQEQLTHIVEIQIAQLAQRLAARCLIQQAKKLLSGEVRDGSEVHVDVADGGENLDISAS</sequence>
<name>A0A1J5YM31_CORDP</name>
<dbReference type="AlphaFoldDB" id="A0A1J5YM31"/>
<comment type="caution">
    <text evidence="1">The sequence shown here is derived from an EMBL/GenBank/DDBJ whole genome shotgun (WGS) entry which is preliminary data.</text>
</comment>
<dbReference type="Proteomes" id="UP000480222">
    <property type="component" value="Unassembled WGS sequence"/>
</dbReference>
<gene>
    <name evidence="1" type="ORF">CIP107547_02303</name>
</gene>
<proteinExistence type="predicted"/>
<evidence type="ECO:0000313" key="1">
    <source>
        <dbReference type="EMBL" id="CAB0621724.1"/>
    </source>
</evidence>
<evidence type="ECO:0000313" key="2">
    <source>
        <dbReference type="Proteomes" id="UP000480222"/>
    </source>
</evidence>